<evidence type="ECO:0000313" key="7">
    <source>
        <dbReference type="Ensembl" id="ENSACLP00000014177.2"/>
    </source>
</evidence>
<dbReference type="AlphaFoldDB" id="A0A3P8PB04"/>
<dbReference type="GO" id="GO:0032588">
    <property type="term" value="C:trans-Golgi network membrane"/>
    <property type="evidence" value="ECO:0007669"/>
    <property type="project" value="TreeGrafter"/>
</dbReference>
<evidence type="ECO:0000256" key="2">
    <source>
        <dbReference type="ARBA" id="ARBA00022692"/>
    </source>
</evidence>
<dbReference type="GeneTree" id="ENSGT00940000160917"/>
<feature type="compositionally biased region" description="Pro residues" evidence="6">
    <location>
        <begin position="45"/>
        <end position="66"/>
    </location>
</feature>
<dbReference type="PANTHER" id="PTHR10687">
    <property type="entry name" value="SECRETORY CARRIER-ASSOCIATED MEMBRANE PROTEIN SCAMP"/>
    <property type="match status" value="1"/>
</dbReference>
<accession>A0A3P8PB04</accession>
<evidence type="ECO:0000256" key="6">
    <source>
        <dbReference type="SAM" id="MobiDB-lite"/>
    </source>
</evidence>
<dbReference type="PANTHER" id="PTHR10687:SF6">
    <property type="entry name" value="SECRETORY CARRIER-ASSOCIATED MEMBRANE PROTEIN 3"/>
    <property type="match status" value="1"/>
</dbReference>
<evidence type="ECO:0000256" key="3">
    <source>
        <dbReference type="ARBA" id="ARBA00022989"/>
    </source>
</evidence>
<reference evidence="7" key="1">
    <citation type="submission" date="2018-05" db="EMBL/GenBank/DDBJ databases">
        <authorList>
            <person name="Datahose"/>
        </authorList>
    </citation>
    <scope>NUCLEOTIDE SEQUENCE</scope>
</reference>
<proteinExistence type="inferred from homology"/>
<evidence type="ECO:0000256" key="4">
    <source>
        <dbReference type="ARBA" id="ARBA00023136"/>
    </source>
</evidence>
<protein>
    <recommendedName>
        <fullName evidence="5">Secretory carrier-associated membrane protein</fullName>
        <shortName evidence="5">Secretory carrier membrane protein</shortName>
    </recommendedName>
</protein>
<feature type="transmembrane region" description="Helical" evidence="5">
    <location>
        <begin position="164"/>
        <end position="187"/>
    </location>
</feature>
<evidence type="ECO:0000256" key="1">
    <source>
        <dbReference type="ARBA" id="ARBA00004141"/>
    </source>
</evidence>
<keyword evidence="2 5" id="KW-0812">Transmembrane</keyword>
<organism evidence="7 8">
    <name type="scientific">Astatotilapia calliptera</name>
    <name type="common">Eastern happy</name>
    <name type="synonym">Chromis callipterus</name>
    <dbReference type="NCBI Taxonomy" id="8154"/>
    <lineage>
        <taxon>Eukaryota</taxon>
        <taxon>Metazoa</taxon>
        <taxon>Chordata</taxon>
        <taxon>Craniata</taxon>
        <taxon>Vertebrata</taxon>
        <taxon>Euteleostomi</taxon>
        <taxon>Actinopterygii</taxon>
        <taxon>Neopterygii</taxon>
        <taxon>Teleostei</taxon>
        <taxon>Neoteleostei</taxon>
        <taxon>Acanthomorphata</taxon>
        <taxon>Ovalentaria</taxon>
        <taxon>Cichlomorphae</taxon>
        <taxon>Cichliformes</taxon>
        <taxon>Cichlidae</taxon>
        <taxon>African cichlids</taxon>
        <taxon>Pseudocrenilabrinae</taxon>
        <taxon>Haplochromini</taxon>
        <taxon>Astatotilapia</taxon>
    </lineage>
</organism>
<dbReference type="Proteomes" id="UP000265100">
    <property type="component" value="Chromosome 22"/>
</dbReference>
<keyword evidence="8" id="KW-1185">Reference proteome</keyword>
<dbReference type="GO" id="GO:0055038">
    <property type="term" value="C:recycling endosome membrane"/>
    <property type="evidence" value="ECO:0007669"/>
    <property type="project" value="TreeGrafter"/>
</dbReference>
<sequence length="392" mass="43398">MSKYTSFPEPMEDQNPFQDPAVTQHSSNTGYATLDLYNPFDNTTAPPPPYEATPPSAPAPSPPVQTPPSRTTPTEPRNYGSYNSQPVVNAATAELMKKQEELEKKAQELERRERELAAHSVGPGASRQNNWPPLPSFCPVGPCFYQDINVEISQRFQRTVTIMYYFWLFCTGTLVFNLISSLALFCINQSGGVGVGLGLAILWVLLFTPCSFICWYRPMYKAFRSDSSFNFFAFFFVFFAQVIVFIIMTIGIPGWGFSGWIVSLSALSPHIGVGVIMMINAALFTAETVMGVIMLKRVHLFIFSCLIKNFKSRLLFLSADVQICRWNKSTGLFPTLSQGISIAIHSLYRQTDASFQKAQAEFATGVMSNQAVRQATANAAANAAQGAFTAPR</sequence>
<feature type="region of interest" description="Disordered" evidence="6">
    <location>
        <begin position="1"/>
        <end position="85"/>
    </location>
</feature>
<dbReference type="Pfam" id="PF04144">
    <property type="entry name" value="SCAMP"/>
    <property type="match status" value="1"/>
</dbReference>
<dbReference type="Bgee" id="ENSACLG00000009677">
    <property type="expression patterns" value="Expressed in brain and 8 other cell types or tissues"/>
</dbReference>
<comment type="subcellular location">
    <subcellularLocation>
        <location evidence="1 5">Membrane</location>
        <topology evidence="1 5">Multi-pass membrane protein</topology>
    </subcellularLocation>
</comment>
<feature type="compositionally biased region" description="Low complexity" evidence="6">
    <location>
        <begin position="67"/>
        <end position="77"/>
    </location>
</feature>
<evidence type="ECO:0000256" key="5">
    <source>
        <dbReference type="RuleBase" id="RU363122"/>
    </source>
</evidence>
<gene>
    <name evidence="7" type="primary">SCAMP3</name>
</gene>
<keyword evidence="4 5" id="KW-0472">Membrane</keyword>
<comment type="similarity">
    <text evidence="5">Belongs to the SCAMP family.</text>
</comment>
<dbReference type="Ensembl" id="ENSACLT00000014520.2">
    <property type="protein sequence ID" value="ENSACLP00000014177.2"/>
    <property type="gene ID" value="ENSACLG00000009677.2"/>
</dbReference>
<reference evidence="7" key="2">
    <citation type="submission" date="2025-08" db="UniProtKB">
        <authorList>
            <consortium name="Ensembl"/>
        </authorList>
    </citation>
    <scope>IDENTIFICATION</scope>
</reference>
<feature type="compositionally biased region" description="Basic and acidic residues" evidence="6">
    <location>
        <begin position="104"/>
        <end position="117"/>
    </location>
</feature>
<feature type="transmembrane region" description="Helical" evidence="5">
    <location>
        <begin position="228"/>
        <end position="251"/>
    </location>
</feature>
<feature type="compositionally biased region" description="Polar residues" evidence="6">
    <location>
        <begin position="15"/>
        <end position="31"/>
    </location>
</feature>
<keyword evidence="5" id="KW-0813">Transport</keyword>
<feature type="transmembrane region" description="Helical" evidence="5">
    <location>
        <begin position="193"/>
        <end position="216"/>
    </location>
</feature>
<reference evidence="7" key="3">
    <citation type="submission" date="2025-09" db="UniProtKB">
        <authorList>
            <consortium name="Ensembl"/>
        </authorList>
    </citation>
    <scope>IDENTIFICATION</scope>
</reference>
<feature type="region of interest" description="Disordered" evidence="6">
    <location>
        <begin position="104"/>
        <end position="124"/>
    </location>
</feature>
<dbReference type="InterPro" id="IPR007273">
    <property type="entry name" value="SCAMP"/>
</dbReference>
<name>A0A3P8PB04_ASTCA</name>
<evidence type="ECO:0000313" key="8">
    <source>
        <dbReference type="Proteomes" id="UP000265100"/>
    </source>
</evidence>
<feature type="transmembrane region" description="Helical" evidence="5">
    <location>
        <begin position="271"/>
        <end position="295"/>
    </location>
</feature>
<dbReference type="GO" id="GO:0015031">
    <property type="term" value="P:protein transport"/>
    <property type="evidence" value="ECO:0007669"/>
    <property type="project" value="InterPro"/>
</dbReference>
<keyword evidence="3 5" id="KW-1133">Transmembrane helix</keyword>